<evidence type="ECO:0000256" key="1">
    <source>
        <dbReference type="SAM" id="MobiDB-lite"/>
    </source>
</evidence>
<evidence type="ECO:0000313" key="3">
    <source>
        <dbReference type="Proteomes" id="UP000250235"/>
    </source>
</evidence>
<dbReference type="GO" id="GO:0006508">
    <property type="term" value="P:proteolysis"/>
    <property type="evidence" value="ECO:0007669"/>
    <property type="project" value="UniProtKB-KW"/>
</dbReference>
<feature type="compositionally biased region" description="Polar residues" evidence="1">
    <location>
        <begin position="118"/>
        <end position="132"/>
    </location>
</feature>
<evidence type="ECO:0000313" key="2">
    <source>
        <dbReference type="EMBL" id="KZV49362.1"/>
    </source>
</evidence>
<sequence length="132" mass="14585">MFRDREGGDGNTEGENQGLLWSWKWQGSEVARILQAMDRSMHRMDECVSLVARVVSCGPWFSLGWLGLNPGVTKRLSEVLAILHFVLVEPLGSLRLSDADDAEAEIGGTEPLSDRQSSEALDPTTSRFPQIV</sequence>
<dbReference type="Proteomes" id="UP000250235">
    <property type="component" value="Unassembled WGS sequence"/>
</dbReference>
<gene>
    <name evidence="2" type="ORF">F511_10902</name>
</gene>
<keyword evidence="2" id="KW-0645">Protease</keyword>
<reference evidence="2 3" key="1">
    <citation type="journal article" date="2015" name="Proc. Natl. Acad. Sci. U.S.A.">
        <title>The resurrection genome of Boea hygrometrica: A blueprint for survival of dehydration.</title>
        <authorList>
            <person name="Xiao L."/>
            <person name="Yang G."/>
            <person name="Zhang L."/>
            <person name="Yang X."/>
            <person name="Zhao S."/>
            <person name="Ji Z."/>
            <person name="Zhou Q."/>
            <person name="Hu M."/>
            <person name="Wang Y."/>
            <person name="Chen M."/>
            <person name="Xu Y."/>
            <person name="Jin H."/>
            <person name="Xiao X."/>
            <person name="Hu G."/>
            <person name="Bao F."/>
            <person name="Hu Y."/>
            <person name="Wan P."/>
            <person name="Li L."/>
            <person name="Deng X."/>
            <person name="Kuang T."/>
            <person name="Xiang C."/>
            <person name="Zhu J.K."/>
            <person name="Oliver M.J."/>
            <person name="He Y."/>
        </authorList>
    </citation>
    <scope>NUCLEOTIDE SEQUENCE [LARGE SCALE GENOMIC DNA]</scope>
    <source>
        <strain evidence="3">cv. XS01</strain>
    </source>
</reference>
<keyword evidence="2" id="KW-0378">Hydrolase</keyword>
<keyword evidence="3" id="KW-1185">Reference proteome</keyword>
<proteinExistence type="predicted"/>
<protein>
    <submittedName>
        <fullName evidence="2">Lon protease1, mitochondrial</fullName>
    </submittedName>
</protein>
<organism evidence="2 3">
    <name type="scientific">Dorcoceras hygrometricum</name>
    <dbReference type="NCBI Taxonomy" id="472368"/>
    <lineage>
        <taxon>Eukaryota</taxon>
        <taxon>Viridiplantae</taxon>
        <taxon>Streptophyta</taxon>
        <taxon>Embryophyta</taxon>
        <taxon>Tracheophyta</taxon>
        <taxon>Spermatophyta</taxon>
        <taxon>Magnoliopsida</taxon>
        <taxon>eudicotyledons</taxon>
        <taxon>Gunneridae</taxon>
        <taxon>Pentapetalae</taxon>
        <taxon>asterids</taxon>
        <taxon>lamiids</taxon>
        <taxon>Lamiales</taxon>
        <taxon>Gesneriaceae</taxon>
        <taxon>Didymocarpoideae</taxon>
        <taxon>Trichosporeae</taxon>
        <taxon>Loxocarpinae</taxon>
        <taxon>Dorcoceras</taxon>
    </lineage>
</organism>
<accession>A0A2Z7CQL7</accession>
<dbReference type="AlphaFoldDB" id="A0A2Z7CQL7"/>
<dbReference type="GO" id="GO:0008233">
    <property type="term" value="F:peptidase activity"/>
    <property type="evidence" value="ECO:0007669"/>
    <property type="project" value="UniProtKB-KW"/>
</dbReference>
<dbReference type="EMBL" id="KQ993062">
    <property type="protein sequence ID" value="KZV49362.1"/>
    <property type="molecule type" value="Genomic_DNA"/>
</dbReference>
<name>A0A2Z7CQL7_9LAMI</name>
<feature type="region of interest" description="Disordered" evidence="1">
    <location>
        <begin position="102"/>
        <end position="132"/>
    </location>
</feature>